<dbReference type="Gene3D" id="3.30.1490.20">
    <property type="entry name" value="ATP-grasp fold, A domain"/>
    <property type="match status" value="1"/>
</dbReference>
<dbReference type="Pfam" id="PF01326">
    <property type="entry name" value="PPDK_N"/>
    <property type="match status" value="1"/>
</dbReference>
<name>E0U889_GLOV7</name>
<evidence type="ECO:0000256" key="10">
    <source>
        <dbReference type="SAM" id="Phobius"/>
    </source>
</evidence>
<dbReference type="InterPro" id="IPR008279">
    <property type="entry name" value="PEP-util_enz_mobile_dom"/>
</dbReference>
<keyword evidence="9" id="KW-1208">Phospholipid metabolism</keyword>
<dbReference type="PANTHER" id="PTHR43615">
    <property type="entry name" value="PHOSPHOENOLPYRUVATE SYNTHASE-RELATED"/>
    <property type="match status" value="1"/>
</dbReference>
<evidence type="ECO:0000256" key="3">
    <source>
        <dbReference type="ARBA" id="ARBA00022679"/>
    </source>
</evidence>
<keyword evidence="3" id="KW-0808">Transferase</keyword>
<dbReference type="eggNOG" id="COG0344">
    <property type="taxonomic scope" value="Bacteria"/>
</dbReference>
<keyword evidence="13" id="KW-0418">Kinase</keyword>
<evidence type="ECO:0000256" key="2">
    <source>
        <dbReference type="ARBA" id="ARBA00022516"/>
    </source>
</evidence>
<dbReference type="SUPFAM" id="SSF56059">
    <property type="entry name" value="Glutathione synthetase ATP-binding domain-like"/>
    <property type="match status" value="1"/>
</dbReference>
<dbReference type="GO" id="GO:0008654">
    <property type="term" value="P:phospholipid biosynthetic process"/>
    <property type="evidence" value="ECO:0007669"/>
    <property type="project" value="UniProtKB-KW"/>
</dbReference>
<evidence type="ECO:0000256" key="7">
    <source>
        <dbReference type="ARBA" id="ARBA00023136"/>
    </source>
</evidence>
<dbReference type="SMART" id="SM01207">
    <property type="entry name" value="G3P_acyltransf"/>
    <property type="match status" value="1"/>
</dbReference>
<keyword evidence="5 10" id="KW-1133">Transmembrane helix</keyword>
<feature type="domain" description="PEP-utilising enzyme mobile" evidence="11">
    <location>
        <begin position="893"/>
        <end position="963"/>
    </location>
</feature>
<keyword evidence="1" id="KW-1003">Cell membrane</keyword>
<feature type="transmembrane region" description="Helical" evidence="10">
    <location>
        <begin position="165"/>
        <end position="181"/>
    </location>
</feature>
<evidence type="ECO:0000256" key="6">
    <source>
        <dbReference type="ARBA" id="ARBA00023098"/>
    </source>
</evidence>
<proteinExistence type="predicted"/>
<dbReference type="InterPro" id="IPR002192">
    <property type="entry name" value="PPDK_AMP/ATP-bd"/>
</dbReference>
<evidence type="ECO:0000256" key="5">
    <source>
        <dbReference type="ARBA" id="ARBA00022989"/>
    </source>
</evidence>
<dbReference type="InterPro" id="IPR051549">
    <property type="entry name" value="PEP_Utilizing_Enz"/>
</dbReference>
<keyword evidence="13" id="KW-0670">Pyruvate</keyword>
<dbReference type="Pfam" id="PF00391">
    <property type="entry name" value="PEP-utilizers"/>
    <property type="match status" value="1"/>
</dbReference>
<organism evidence="13 14">
    <name type="scientific">Gloeothece verrucosa (strain PCC 7822)</name>
    <name type="common">Cyanothece sp. (strain PCC 7822)</name>
    <dbReference type="NCBI Taxonomy" id="497965"/>
    <lineage>
        <taxon>Bacteria</taxon>
        <taxon>Bacillati</taxon>
        <taxon>Cyanobacteriota</taxon>
        <taxon>Cyanophyceae</taxon>
        <taxon>Oscillatoriophycideae</taxon>
        <taxon>Chroococcales</taxon>
        <taxon>Aphanothecaceae</taxon>
        <taxon>Gloeothece</taxon>
        <taxon>Gloeothece verrucosa</taxon>
    </lineage>
</organism>
<dbReference type="GO" id="GO:0005886">
    <property type="term" value="C:plasma membrane"/>
    <property type="evidence" value="ECO:0007669"/>
    <property type="project" value="InterPro"/>
</dbReference>
<evidence type="ECO:0000256" key="8">
    <source>
        <dbReference type="ARBA" id="ARBA00023209"/>
    </source>
</evidence>
<evidence type="ECO:0000313" key="14">
    <source>
        <dbReference type="Proteomes" id="UP000008206"/>
    </source>
</evidence>
<keyword evidence="4 10" id="KW-0812">Transmembrane</keyword>
<dbReference type="InterPro" id="IPR036637">
    <property type="entry name" value="Phosphohistidine_dom_sf"/>
</dbReference>
<evidence type="ECO:0000256" key="9">
    <source>
        <dbReference type="ARBA" id="ARBA00023264"/>
    </source>
</evidence>
<dbReference type="eggNOG" id="COG3848">
    <property type="taxonomic scope" value="Bacteria"/>
</dbReference>
<evidence type="ECO:0000313" key="13">
    <source>
        <dbReference type="EMBL" id="ADN17294.1"/>
    </source>
</evidence>
<dbReference type="InterPro" id="IPR003811">
    <property type="entry name" value="G3P_acylTferase_PlsY"/>
</dbReference>
<dbReference type="OrthoDB" id="9765468at2"/>
<dbReference type="InterPro" id="IPR013815">
    <property type="entry name" value="ATP_grasp_subdomain_1"/>
</dbReference>
<protein>
    <submittedName>
        <fullName evidence="13">Pyruvate phosphate dikinase PEP/pyruvate-binding protein</fullName>
    </submittedName>
</protein>
<evidence type="ECO:0000259" key="11">
    <source>
        <dbReference type="Pfam" id="PF00391"/>
    </source>
</evidence>
<feature type="transmembrane region" description="Helical" evidence="10">
    <location>
        <begin position="50"/>
        <end position="77"/>
    </location>
</feature>
<dbReference type="Pfam" id="PF02660">
    <property type="entry name" value="G3P_acyltransf"/>
    <property type="match status" value="1"/>
</dbReference>
<dbReference type="RefSeq" id="WP_013325332.1">
    <property type="nucleotide sequence ID" value="NC_014501.1"/>
</dbReference>
<dbReference type="Proteomes" id="UP000008206">
    <property type="component" value="Chromosome"/>
</dbReference>
<dbReference type="KEGG" id="cyj:Cyan7822_5418"/>
<feature type="domain" description="Pyruvate phosphate dikinase AMP/ATP-binding" evidence="12">
    <location>
        <begin position="265"/>
        <end position="451"/>
    </location>
</feature>
<dbReference type="GO" id="GO:0016301">
    <property type="term" value="F:kinase activity"/>
    <property type="evidence" value="ECO:0007669"/>
    <property type="project" value="UniProtKB-KW"/>
</dbReference>
<dbReference type="AlphaFoldDB" id="E0U889"/>
<keyword evidence="7 10" id="KW-0472">Membrane</keyword>
<dbReference type="STRING" id="497965.Cyan7822_5418"/>
<dbReference type="Gene3D" id="3.50.30.10">
    <property type="entry name" value="Phosphohistidine domain"/>
    <property type="match status" value="1"/>
</dbReference>
<feature type="transmembrane region" description="Helical" evidence="10">
    <location>
        <begin position="84"/>
        <end position="102"/>
    </location>
</feature>
<keyword evidence="6" id="KW-0443">Lipid metabolism</keyword>
<evidence type="ECO:0000256" key="4">
    <source>
        <dbReference type="ARBA" id="ARBA00022692"/>
    </source>
</evidence>
<dbReference type="PANTHER" id="PTHR43615:SF1">
    <property type="entry name" value="PPDK_N DOMAIN-CONTAINING PROTEIN"/>
    <property type="match status" value="1"/>
</dbReference>
<dbReference type="GO" id="GO:0005524">
    <property type="term" value="F:ATP binding"/>
    <property type="evidence" value="ECO:0007669"/>
    <property type="project" value="InterPro"/>
</dbReference>
<keyword evidence="8" id="KW-0594">Phospholipid biosynthesis</keyword>
<evidence type="ECO:0000256" key="1">
    <source>
        <dbReference type="ARBA" id="ARBA00022475"/>
    </source>
</evidence>
<dbReference type="EMBL" id="CP002198">
    <property type="protein sequence ID" value="ADN17294.1"/>
    <property type="molecule type" value="Genomic_DNA"/>
</dbReference>
<feature type="transmembrane region" description="Helical" evidence="10">
    <location>
        <begin position="7"/>
        <end position="30"/>
    </location>
</feature>
<keyword evidence="14" id="KW-1185">Reference proteome</keyword>
<dbReference type="SUPFAM" id="SSF52009">
    <property type="entry name" value="Phosphohistidine domain"/>
    <property type="match status" value="1"/>
</dbReference>
<feature type="transmembrane region" description="Helical" evidence="10">
    <location>
        <begin position="141"/>
        <end position="158"/>
    </location>
</feature>
<gene>
    <name evidence="13" type="ordered locus">Cyan7822_5418</name>
</gene>
<evidence type="ECO:0000259" key="12">
    <source>
        <dbReference type="Pfam" id="PF01326"/>
    </source>
</evidence>
<accession>E0U889</accession>
<dbReference type="HOGENOM" id="CLU_005950_0_0_3"/>
<sequence>MTLLQVWGCLLIFVLCPLLGGLPLINWITYALTGRQLSKLGTGNVSVSAAFYHGGTLVGILAVVSEALKGILAVLLARQFFPSGSLWELVALMALVMGRYWMGKGAGTTNVVWGIVVHDPVTAALTLLIGGTSFTIFRDRASGRLVILFLFALILALRHSTQTEYIIAAFLLAGLIGWIYHKIPDDLDLPDSDVNPQSQQMFDFFRGDKAIITLNSKLEAAKVGEKAATLSYLKRLGYAVPDGWVLPPGDDFQPLIEALNPSVANPLVVRSSAIGEDSETASAAGQYTSILNVTQREALQEAIIACQTSYNHPLAVQYRQDRQQIDNAMAVLIQKQISGVFSGVAFSRDPLDQLNTCVVIEALPGQATQVVSGRVTPQQYYVDVPAQNEGHTEVTIQQGQEGDIPPSIIKAVAILARELEDLYHGIPQDLEWSYDGQQIWLLQARPITTLQPIWTRKIAAEVIPGVIRPLTWSINCPLTCGVWGDIFSLVLGKRAKNLDFSETATLHYQRAYFNATLLGKIFRRMGLPPESLEFLTRGAQFSKPPLTSTLRNTPGLLRLLQRERNLIAAFNRDNQRYFTPTLEQLKSQSLTEFSAPELLGQIEMILDALKGATYYSILAPLSLALRQAILKVSPEELDNSQTPEVASVSSLKALAHDARKLLPRQGLNIERGASLFAHLAEIPDGENILQRFGQWLNRYGYLSEVATDIAVPRWQENPQPMRELFSQFFLEDDGTTPTTPQNLLSHPSWKTKSLQERLNLKAQVTEIYSQLLAHLRWRFLAIEKIWLAAEILSQPGDIFFLEFAEIRAVISETDPQLREKMPQLIESRKSQWQQNQKLAQIPFVIYGNPPNSELLASSSITPKQQLRGIGASAGQAEGRVKILTNFQNLTDINQETILVVPYTDSGWSPVLARAGGLIAEVGGRLSHGAIIAREYGIPAVMDVHNATHLLRDGQRVRIDGAMGIVEIV</sequence>
<reference evidence="14" key="1">
    <citation type="journal article" date="2011" name="MBio">
        <title>Novel metabolic attributes of the genus Cyanothece, comprising a group of unicellular nitrogen-fixing Cyanobacteria.</title>
        <authorList>
            <person name="Bandyopadhyay A."/>
            <person name="Elvitigala T."/>
            <person name="Welsh E."/>
            <person name="Stockel J."/>
            <person name="Liberton M."/>
            <person name="Min H."/>
            <person name="Sherman L.A."/>
            <person name="Pakrasi H.B."/>
        </authorList>
    </citation>
    <scope>NUCLEOTIDE SEQUENCE [LARGE SCALE GENOMIC DNA]</scope>
    <source>
        <strain evidence="14">PCC 7822</strain>
    </source>
</reference>
<dbReference type="GO" id="GO:0043772">
    <property type="term" value="F:acyl-phosphate glycerol-3-phosphate acyltransferase activity"/>
    <property type="evidence" value="ECO:0007669"/>
    <property type="project" value="InterPro"/>
</dbReference>
<dbReference type="eggNOG" id="COG0574">
    <property type="taxonomic scope" value="Bacteria"/>
</dbReference>
<dbReference type="Gene3D" id="3.30.470.20">
    <property type="entry name" value="ATP-grasp fold, B domain"/>
    <property type="match status" value="1"/>
</dbReference>
<keyword evidence="2" id="KW-0444">Lipid biosynthesis</keyword>